<reference evidence="10 11" key="1">
    <citation type="submission" date="2023-07" db="EMBL/GenBank/DDBJ databases">
        <title>Genomic Encyclopedia of Type Strains, Phase IV (KMG-IV): sequencing the most valuable type-strain genomes for metagenomic binning, comparative biology and taxonomic classification.</title>
        <authorList>
            <person name="Goeker M."/>
        </authorList>
    </citation>
    <scope>NUCLEOTIDE SEQUENCE [LARGE SCALE GENOMIC DNA]</scope>
    <source>
        <strain evidence="10 11">DSM 100301</strain>
    </source>
</reference>
<accession>A0ABU0IFI3</accession>
<dbReference type="PANTHER" id="PTHR30033:SF1">
    <property type="entry name" value="FLAGELLAR HOOK-ASSOCIATED PROTEIN 1"/>
    <property type="match status" value="1"/>
</dbReference>
<evidence type="ECO:0000256" key="6">
    <source>
        <dbReference type="ARBA" id="ARBA00023143"/>
    </source>
</evidence>
<evidence type="ECO:0000256" key="7">
    <source>
        <dbReference type="SAM" id="MobiDB-lite"/>
    </source>
</evidence>
<evidence type="ECO:0000259" key="9">
    <source>
        <dbReference type="Pfam" id="PF22638"/>
    </source>
</evidence>
<evidence type="ECO:0000256" key="1">
    <source>
        <dbReference type="ARBA" id="ARBA00004365"/>
    </source>
</evidence>
<evidence type="ECO:0000256" key="5">
    <source>
        <dbReference type="ARBA" id="ARBA00022525"/>
    </source>
</evidence>
<feature type="region of interest" description="Disordered" evidence="7">
    <location>
        <begin position="55"/>
        <end position="74"/>
    </location>
</feature>
<keyword evidence="10" id="KW-0282">Flagellum</keyword>
<dbReference type="PANTHER" id="PTHR30033">
    <property type="entry name" value="FLAGELLAR HOOK-ASSOCIATED PROTEIN 1"/>
    <property type="match status" value="1"/>
</dbReference>
<comment type="subcellular location">
    <subcellularLocation>
        <location evidence="1">Bacterial flagellum</location>
    </subcellularLocation>
    <subcellularLocation>
        <location evidence="2">Secreted</location>
    </subcellularLocation>
</comment>
<keyword evidence="11" id="KW-1185">Reference proteome</keyword>
<dbReference type="InterPro" id="IPR053927">
    <property type="entry name" value="FlgK_helical"/>
</dbReference>
<dbReference type="NCBIfam" id="TIGR02492">
    <property type="entry name" value="flgK_ends"/>
    <property type="match status" value="1"/>
</dbReference>
<dbReference type="SUPFAM" id="SSF64518">
    <property type="entry name" value="Phase 1 flagellin"/>
    <property type="match status" value="1"/>
</dbReference>
<dbReference type="Pfam" id="PF06429">
    <property type="entry name" value="Flg_bbr_C"/>
    <property type="match status" value="1"/>
</dbReference>
<comment type="caution">
    <text evidence="10">The sequence shown here is derived from an EMBL/GenBank/DDBJ whole genome shotgun (WGS) entry which is preliminary data.</text>
</comment>
<evidence type="ECO:0000256" key="2">
    <source>
        <dbReference type="ARBA" id="ARBA00004613"/>
    </source>
</evidence>
<dbReference type="InterPro" id="IPR002371">
    <property type="entry name" value="FlgK"/>
</dbReference>
<proteinExistence type="inferred from homology"/>
<keyword evidence="6" id="KW-0975">Bacterial flagellum</keyword>
<dbReference type="EMBL" id="JAUSWH010000011">
    <property type="protein sequence ID" value="MDQ0457004.1"/>
    <property type="molecule type" value="Genomic_DNA"/>
</dbReference>
<evidence type="ECO:0000256" key="3">
    <source>
        <dbReference type="ARBA" id="ARBA00009677"/>
    </source>
</evidence>
<name>A0ABU0IFI3_9HYPH</name>
<evidence type="ECO:0000313" key="10">
    <source>
        <dbReference type="EMBL" id="MDQ0457004.1"/>
    </source>
</evidence>
<dbReference type="Proteomes" id="UP001235269">
    <property type="component" value="Unassembled WGS sequence"/>
</dbReference>
<feature type="domain" description="Flagellar hook-associated protein FlgK helical" evidence="9">
    <location>
        <begin position="87"/>
        <end position="304"/>
    </location>
</feature>
<sequence>MSLSSTLNTAKNALSNTSMQSQVLSKNIANSQTEGYVRRDASTVTSSTGATILSTSRSTDSVMQKQMLSAQSQAEGQDTLNTGLTNLKALLGGNDYELAPSTYLTKLRDSLQSYATKPGELSLGQTAVSNAQDLANSLNTTSEGVQAVRAQADANIKTDVAKLNDLLSQFKTVNDAVVQATVTGANANDALDQRDKLLSDISKIVGISTTTRDNNDMAVYTSDGTVLFETQPRSVTFTATSGYGATSTGNPVYIDGVPLKAGSGGNTSAQGSLQANLQIRDVVAPKMQDQLDETARSLISMFSETTDSSGSDPAPGLFVWSDTVTPDDGVLQPGIAETISVNTAYVTSEGGTPTLLRDGGYNGSSYKWNTNDDSGYSTLLQSYVDKFDDKMNYDSAADLGDSSTVLDYASASNGWLEAYRSTSDSANENKAALSQRATEAYQNKTGVNLDEELSRLLDIEQSYKASTKLITAVDDMLKSLMDAV</sequence>
<dbReference type="InterPro" id="IPR010930">
    <property type="entry name" value="Flg_bb/hook_C_dom"/>
</dbReference>
<keyword evidence="5" id="KW-0964">Secreted</keyword>
<evidence type="ECO:0000313" key="11">
    <source>
        <dbReference type="Proteomes" id="UP001235269"/>
    </source>
</evidence>
<keyword evidence="10" id="KW-0969">Cilium</keyword>
<gene>
    <name evidence="10" type="ORF">QO005_003349</name>
</gene>
<evidence type="ECO:0000256" key="4">
    <source>
        <dbReference type="ARBA" id="ARBA00016244"/>
    </source>
</evidence>
<comment type="similarity">
    <text evidence="3">Belongs to the flagella basal body rod proteins family.</text>
</comment>
<protein>
    <recommendedName>
        <fullName evidence="4">Flagellar hook-associated protein 1</fullName>
    </recommendedName>
</protein>
<keyword evidence="10" id="KW-0966">Cell projection</keyword>
<evidence type="ECO:0000259" key="8">
    <source>
        <dbReference type="Pfam" id="PF06429"/>
    </source>
</evidence>
<dbReference type="RefSeq" id="WP_307159187.1">
    <property type="nucleotide sequence ID" value="NZ_JAUSWH010000011.1"/>
</dbReference>
<feature type="domain" description="Flagellar basal-body/hook protein C-terminal" evidence="8">
    <location>
        <begin position="441"/>
        <end position="481"/>
    </location>
</feature>
<organism evidence="10 11">
    <name type="scientific">Rhizobium paknamense</name>
    <dbReference type="NCBI Taxonomy" id="1206817"/>
    <lineage>
        <taxon>Bacteria</taxon>
        <taxon>Pseudomonadati</taxon>
        <taxon>Pseudomonadota</taxon>
        <taxon>Alphaproteobacteria</taxon>
        <taxon>Hyphomicrobiales</taxon>
        <taxon>Rhizobiaceae</taxon>
        <taxon>Rhizobium/Agrobacterium group</taxon>
        <taxon>Rhizobium</taxon>
    </lineage>
</organism>
<dbReference type="Pfam" id="PF22638">
    <property type="entry name" value="FlgK_D1"/>
    <property type="match status" value="1"/>
</dbReference>